<accession>A0AA46TJ41</accession>
<keyword evidence="1" id="KW-0472">Membrane</keyword>
<keyword evidence="3" id="KW-1185">Reference proteome</keyword>
<proteinExistence type="predicted"/>
<evidence type="ECO:0000313" key="3">
    <source>
        <dbReference type="Proteomes" id="UP001164390"/>
    </source>
</evidence>
<dbReference type="EMBL" id="CP094970">
    <property type="protein sequence ID" value="UYM06277.1"/>
    <property type="molecule type" value="Genomic_DNA"/>
</dbReference>
<name>A0AA46TJ41_9ACTN</name>
<dbReference type="AlphaFoldDB" id="A0AA46TJ41"/>
<sequence>MPLAFWVCAAVTAISAAVSLGYSIAGLVAAGDADRTASMYASARSAALAVVAVAAIFVGSVPFLAAVAVAMVLVQAADTVVGRLIRDRLKTIGPAATAAANLAASIWLCTSA</sequence>
<keyword evidence="1" id="KW-1133">Transmembrane helix</keyword>
<organism evidence="2 3">
    <name type="scientific">Solicola gregarius</name>
    <dbReference type="NCBI Taxonomy" id="2908642"/>
    <lineage>
        <taxon>Bacteria</taxon>
        <taxon>Bacillati</taxon>
        <taxon>Actinomycetota</taxon>
        <taxon>Actinomycetes</taxon>
        <taxon>Propionibacteriales</taxon>
        <taxon>Nocardioidaceae</taxon>
        <taxon>Solicola</taxon>
    </lineage>
</organism>
<dbReference type="RefSeq" id="WP_271635160.1">
    <property type="nucleotide sequence ID" value="NZ_CP094970.1"/>
</dbReference>
<feature type="transmembrane region" description="Helical" evidence="1">
    <location>
        <begin position="46"/>
        <end position="74"/>
    </location>
</feature>
<dbReference type="Proteomes" id="UP001164390">
    <property type="component" value="Chromosome"/>
</dbReference>
<evidence type="ECO:0000313" key="2">
    <source>
        <dbReference type="EMBL" id="UYM06277.1"/>
    </source>
</evidence>
<protein>
    <submittedName>
        <fullName evidence="2">Uncharacterized protein</fullName>
    </submittedName>
</protein>
<evidence type="ECO:0000256" key="1">
    <source>
        <dbReference type="SAM" id="Phobius"/>
    </source>
</evidence>
<dbReference type="KEGG" id="sgrg:L0C25_04150"/>
<keyword evidence="1" id="KW-0812">Transmembrane</keyword>
<reference evidence="2" key="1">
    <citation type="submission" date="2022-01" db="EMBL/GenBank/DDBJ databases">
        <title>Nocardioidaceae gen. sp. A5X3R13.</title>
        <authorList>
            <person name="Lopez Marin M.A."/>
            <person name="Uhlik O."/>
        </authorList>
    </citation>
    <scope>NUCLEOTIDE SEQUENCE</scope>
    <source>
        <strain evidence="2">A5X3R13</strain>
    </source>
</reference>
<gene>
    <name evidence="2" type="ORF">L0C25_04150</name>
</gene>